<evidence type="ECO:0000256" key="4">
    <source>
        <dbReference type="RuleBase" id="RU363090"/>
    </source>
</evidence>
<dbReference type="GO" id="GO:0032958">
    <property type="term" value="P:inositol phosphate biosynthetic process"/>
    <property type="evidence" value="ECO:0007669"/>
    <property type="project" value="InterPro"/>
</dbReference>
<evidence type="ECO:0000313" key="6">
    <source>
        <dbReference type="Proteomes" id="UP000749559"/>
    </source>
</evidence>
<dbReference type="GO" id="GO:0000828">
    <property type="term" value="F:inositol hexakisphosphate kinase activity"/>
    <property type="evidence" value="ECO:0007669"/>
    <property type="project" value="TreeGrafter"/>
</dbReference>
<dbReference type="AlphaFoldDB" id="A0A8J1UZX3"/>
<name>A0A8J1UZX3_OWEFU</name>
<dbReference type="PANTHER" id="PTHR12400:SF26">
    <property type="entry name" value="KINASE"/>
    <property type="match status" value="1"/>
</dbReference>
<dbReference type="InterPro" id="IPR005522">
    <property type="entry name" value="IPK"/>
</dbReference>
<dbReference type="EMBL" id="CAIIXF020000007">
    <property type="protein sequence ID" value="CAH1790564.1"/>
    <property type="molecule type" value="Genomic_DNA"/>
</dbReference>
<keyword evidence="6" id="KW-1185">Reference proteome</keyword>
<feature type="non-terminal residue" evidence="5">
    <location>
        <position position="1"/>
    </location>
</feature>
<keyword evidence="3 4" id="KW-0418">Kinase</keyword>
<dbReference type="InterPro" id="IPR038286">
    <property type="entry name" value="IPK_sf"/>
</dbReference>
<dbReference type="EC" id="2.7.-.-" evidence="4"/>
<dbReference type="GO" id="GO:0005634">
    <property type="term" value="C:nucleus"/>
    <property type="evidence" value="ECO:0007669"/>
    <property type="project" value="TreeGrafter"/>
</dbReference>
<sequence>AVNTLTDRSSDKLKEKVVKMKSEGKLLRRNSSKYRRKTVLAIRNNALDLTVPASDALLKNRKNQWVQLAGHQGSFAPAGPNTIWKKRLMKDNNETKAYMAMMEDAISPYVPRYYREVEYNGEYFIEMEDLLRHFTDPSIMDIKMGSRTFLESEVKNPVLRKDLYEKMVKLDASEPTEEENSQSSVTKLRYMQFREKGSSTSTLGFRLEAIKMSGETPNTDLKKVKSKEQVLQKIEEFLIGRGDVKEAVMNRLLDLRNGFTASKFFKDHEIIGSSLLVIYDATGKAGVWMIDFAKCFQVEGRKLTHQHPWLLGNHEDGYLTGLNNLIKVIGECSSSESMEVQNSITSQASSSFSSVSSSSISIATTSKIDNNMKHLHQQTKSTKKQFFHQLFKS</sequence>
<keyword evidence="2 4" id="KW-0808">Transferase</keyword>
<comment type="similarity">
    <text evidence="1 4">Belongs to the inositol phosphokinase (IPK) family.</text>
</comment>
<evidence type="ECO:0000256" key="3">
    <source>
        <dbReference type="ARBA" id="ARBA00022777"/>
    </source>
</evidence>
<proteinExistence type="inferred from homology"/>
<accession>A0A8J1UZX3</accession>
<dbReference type="Proteomes" id="UP000749559">
    <property type="component" value="Unassembled WGS sequence"/>
</dbReference>
<evidence type="ECO:0000256" key="2">
    <source>
        <dbReference type="ARBA" id="ARBA00022679"/>
    </source>
</evidence>
<dbReference type="GO" id="GO:0005737">
    <property type="term" value="C:cytoplasm"/>
    <property type="evidence" value="ECO:0007669"/>
    <property type="project" value="TreeGrafter"/>
</dbReference>
<evidence type="ECO:0000256" key="1">
    <source>
        <dbReference type="ARBA" id="ARBA00007374"/>
    </source>
</evidence>
<evidence type="ECO:0000313" key="5">
    <source>
        <dbReference type="EMBL" id="CAH1790564.1"/>
    </source>
</evidence>
<reference evidence="5" key="1">
    <citation type="submission" date="2022-03" db="EMBL/GenBank/DDBJ databases">
        <authorList>
            <person name="Martin C."/>
        </authorList>
    </citation>
    <scope>NUCLEOTIDE SEQUENCE</scope>
</reference>
<comment type="caution">
    <text evidence="5">The sequence shown here is derived from an EMBL/GenBank/DDBJ whole genome shotgun (WGS) entry which is preliminary data.</text>
</comment>
<dbReference type="GO" id="GO:0046854">
    <property type="term" value="P:phosphatidylinositol phosphate biosynthetic process"/>
    <property type="evidence" value="ECO:0007669"/>
    <property type="project" value="TreeGrafter"/>
</dbReference>
<gene>
    <name evidence="5" type="ORF">OFUS_LOCUS15752</name>
</gene>
<dbReference type="Pfam" id="PF03770">
    <property type="entry name" value="IPK"/>
    <property type="match status" value="1"/>
</dbReference>
<organism evidence="5 6">
    <name type="scientific">Owenia fusiformis</name>
    <name type="common">Polychaete worm</name>
    <dbReference type="NCBI Taxonomy" id="6347"/>
    <lineage>
        <taxon>Eukaryota</taxon>
        <taxon>Metazoa</taxon>
        <taxon>Spiralia</taxon>
        <taxon>Lophotrochozoa</taxon>
        <taxon>Annelida</taxon>
        <taxon>Polychaeta</taxon>
        <taxon>Sedentaria</taxon>
        <taxon>Canalipalpata</taxon>
        <taxon>Sabellida</taxon>
        <taxon>Oweniida</taxon>
        <taxon>Oweniidae</taxon>
        <taxon>Owenia</taxon>
    </lineage>
</organism>
<dbReference type="Gene3D" id="3.30.470.160">
    <property type="entry name" value="Inositol polyphosphate kinase"/>
    <property type="match status" value="1"/>
</dbReference>
<protein>
    <recommendedName>
        <fullName evidence="4">Kinase</fullName>
        <ecNumber evidence="4">2.7.-.-</ecNumber>
    </recommendedName>
</protein>
<dbReference type="SUPFAM" id="SSF56104">
    <property type="entry name" value="SAICAR synthase-like"/>
    <property type="match status" value="1"/>
</dbReference>
<dbReference type="PANTHER" id="PTHR12400">
    <property type="entry name" value="INOSITOL POLYPHOSPHATE KINASE"/>
    <property type="match status" value="1"/>
</dbReference>
<dbReference type="OrthoDB" id="338650at2759"/>